<dbReference type="EMBL" id="RKLP01000011">
    <property type="protein sequence ID" value="RVW07888.1"/>
    <property type="molecule type" value="Genomic_DNA"/>
</dbReference>
<organism evidence="1 2">
    <name type="scientific">Prescottella agglutinans</name>
    <dbReference type="NCBI Taxonomy" id="1644129"/>
    <lineage>
        <taxon>Bacteria</taxon>
        <taxon>Bacillati</taxon>
        <taxon>Actinomycetota</taxon>
        <taxon>Actinomycetes</taxon>
        <taxon>Mycobacteriales</taxon>
        <taxon>Nocardiaceae</taxon>
        <taxon>Prescottella</taxon>
    </lineage>
</organism>
<reference evidence="1 2" key="1">
    <citation type="submission" date="2018-11" db="EMBL/GenBank/DDBJ databases">
        <title>Rhodococcus spongicola sp. nov. and Rhodococcus xishaensis sp. nov. from marine sponges.</title>
        <authorList>
            <person name="Li L."/>
            <person name="Lin H.W."/>
        </authorList>
    </citation>
    <scope>NUCLEOTIDE SEQUENCE [LARGE SCALE GENOMIC DNA]</scope>
    <source>
        <strain evidence="1 2">CCTCC AB2014297</strain>
    </source>
</reference>
<gene>
    <name evidence="1" type="ORF">EGT67_20635</name>
</gene>
<dbReference type="OrthoDB" id="5178186at2"/>
<comment type="caution">
    <text evidence="1">The sequence shown here is derived from an EMBL/GenBank/DDBJ whole genome shotgun (WGS) entry which is preliminary data.</text>
</comment>
<name>A0A3S3BC53_9NOCA</name>
<dbReference type="Proteomes" id="UP000286208">
    <property type="component" value="Unassembled WGS sequence"/>
</dbReference>
<accession>A0A3S3BC53</accession>
<dbReference type="AlphaFoldDB" id="A0A3S3BC53"/>
<proteinExistence type="predicted"/>
<dbReference type="InterPro" id="IPR046275">
    <property type="entry name" value="DUF6308"/>
</dbReference>
<protein>
    <submittedName>
        <fullName evidence="1">Uncharacterized protein</fullName>
    </submittedName>
</protein>
<evidence type="ECO:0000313" key="1">
    <source>
        <dbReference type="EMBL" id="RVW07888.1"/>
    </source>
</evidence>
<sequence>MPDMMIRLPKVLTSGADTGPVDVLRVYFTEPLVKTGFVRSGARWDTWDSTGTRERDVNVFTADDLVAATLLSVEVSPDGAQILLRERRDEFTELLVAVGPDRDLVDEASELTPESPVCRLEAALWTVPSIGRTVASKLIARKRPRLFPIYDRVIGEVLGTKQAHLEPVRQALRANDGELHRRLVSLREQADLDDSVPALRILTVLAWMQLKAPN</sequence>
<dbReference type="Pfam" id="PF19827">
    <property type="entry name" value="DUF6308"/>
    <property type="match status" value="1"/>
</dbReference>
<keyword evidence="2" id="KW-1185">Reference proteome</keyword>
<evidence type="ECO:0000313" key="2">
    <source>
        <dbReference type="Proteomes" id="UP000286208"/>
    </source>
</evidence>